<organism evidence="17 18">
    <name type="scientific">Sus scrofa</name>
    <name type="common">Pig</name>
    <dbReference type="NCBI Taxonomy" id="9823"/>
    <lineage>
        <taxon>Eukaryota</taxon>
        <taxon>Metazoa</taxon>
        <taxon>Chordata</taxon>
        <taxon>Craniata</taxon>
        <taxon>Vertebrata</taxon>
        <taxon>Euteleostomi</taxon>
        <taxon>Mammalia</taxon>
        <taxon>Eutheria</taxon>
        <taxon>Laurasiatheria</taxon>
        <taxon>Artiodactyla</taxon>
        <taxon>Suina</taxon>
        <taxon>Suidae</taxon>
        <taxon>Sus</taxon>
    </lineage>
</organism>
<evidence type="ECO:0000256" key="7">
    <source>
        <dbReference type="ARBA" id="ARBA00023040"/>
    </source>
</evidence>
<feature type="transmembrane region" description="Helical" evidence="14">
    <location>
        <begin position="417"/>
        <end position="436"/>
    </location>
</feature>
<keyword evidence="3" id="KW-1003">Cell membrane</keyword>
<reference evidence="17 18" key="1">
    <citation type="submission" date="2017-08" db="EMBL/GenBank/DDBJ databases">
        <title>USMARCv1.0.</title>
        <authorList>
            <person name="Hannum G.I."/>
            <person name="Koren S."/>
            <person name="Schroeder S.G."/>
            <person name="Chin S.C."/>
            <person name="Nonneman D.J."/>
            <person name="Becker S.A."/>
            <person name="Rosen B.D."/>
            <person name="Bickhart D.M."/>
            <person name="Putnam N.H."/>
            <person name="Green R.E."/>
            <person name="Tuggle C.K."/>
            <person name="Liu H."/>
            <person name="Rohrer G.A."/>
            <person name="Warr A."/>
            <person name="Hall R."/>
            <person name="Kim K."/>
            <person name="Hume D.A."/>
            <person name="Talbot R."/>
            <person name="Chow W."/>
            <person name="Howe K."/>
            <person name="Schwartz A.S."/>
            <person name="Watson M."/>
            <person name="Archibald A.L."/>
            <person name="Phillippy A.M."/>
            <person name="Smith T.P.L."/>
        </authorList>
    </citation>
    <scope>NUCLEOTIDE SEQUENCE [LARGE SCALE GENOMIC DNA]</scope>
</reference>
<dbReference type="FunFam" id="1.20.1070.10:FF:000021">
    <property type="entry name" value="Corticotropin releasing factor receptor 2"/>
    <property type="match status" value="1"/>
</dbReference>
<dbReference type="InterPro" id="IPR017983">
    <property type="entry name" value="GPCR_2_secretin-like_CS"/>
</dbReference>
<dbReference type="PRINTS" id="PR01281">
    <property type="entry name" value="CRFRECEPTOR2"/>
</dbReference>
<dbReference type="Pfam" id="PF00002">
    <property type="entry name" value="7tm_2"/>
    <property type="match status" value="1"/>
</dbReference>
<keyword evidence="12" id="KW-0807">Transducer</keyword>
<evidence type="ECO:0000259" key="15">
    <source>
        <dbReference type="PROSITE" id="PS50227"/>
    </source>
</evidence>
<comment type="similarity">
    <text evidence="2">Belongs to the G-protein coupled receptor 2 family.</text>
</comment>
<evidence type="ECO:0000313" key="17">
    <source>
        <dbReference type="Ensembl" id="ENSSSCP00070009939.1"/>
    </source>
</evidence>
<evidence type="ECO:0000256" key="5">
    <source>
        <dbReference type="ARBA" id="ARBA00022729"/>
    </source>
</evidence>
<dbReference type="Pfam" id="PF02793">
    <property type="entry name" value="HRM"/>
    <property type="match status" value="1"/>
</dbReference>
<evidence type="ECO:0008006" key="19">
    <source>
        <dbReference type="Google" id="ProtNLM"/>
    </source>
</evidence>
<dbReference type="GO" id="GO:0007166">
    <property type="term" value="P:cell surface receptor signaling pathway"/>
    <property type="evidence" value="ECO:0007669"/>
    <property type="project" value="InterPro"/>
</dbReference>
<dbReference type="Gene3D" id="1.20.1070.10">
    <property type="entry name" value="Rhodopsin 7-helix transmembrane proteins"/>
    <property type="match status" value="1"/>
</dbReference>
<dbReference type="InterPro" id="IPR017981">
    <property type="entry name" value="GPCR_2-like_7TM"/>
</dbReference>
<dbReference type="SUPFAM" id="SSF81321">
    <property type="entry name" value="Family A G protein-coupled receptor-like"/>
    <property type="match status" value="1"/>
</dbReference>
<dbReference type="InterPro" id="IPR001879">
    <property type="entry name" value="GPCR_2_extracellular_dom"/>
</dbReference>
<reference evidence="17" key="2">
    <citation type="submission" date="2025-08" db="UniProtKB">
        <authorList>
            <consortium name="Ensembl"/>
        </authorList>
    </citation>
    <scope>IDENTIFICATION</scope>
</reference>
<dbReference type="CDD" id="cd15446">
    <property type="entry name" value="7tmB1_CRF-R2"/>
    <property type="match status" value="1"/>
</dbReference>
<dbReference type="InterPro" id="IPR050332">
    <property type="entry name" value="GPCR_2"/>
</dbReference>
<keyword evidence="6 14" id="KW-1133">Transmembrane helix</keyword>
<dbReference type="PANTHER" id="PTHR45620:SF19">
    <property type="entry name" value="CORTICOTROPIN-RELEASING FACTOR RECEPTOR 2"/>
    <property type="match status" value="1"/>
</dbReference>
<dbReference type="PROSITE" id="PS00650">
    <property type="entry name" value="G_PROTEIN_RECEP_F2_2"/>
    <property type="match status" value="1"/>
</dbReference>
<evidence type="ECO:0000256" key="13">
    <source>
        <dbReference type="SAM" id="MobiDB-lite"/>
    </source>
</evidence>
<evidence type="ECO:0000313" key="18">
    <source>
        <dbReference type="Proteomes" id="UP000314985"/>
    </source>
</evidence>
<keyword evidence="9" id="KW-1015">Disulfide bond</keyword>
<evidence type="ECO:0000256" key="6">
    <source>
        <dbReference type="ARBA" id="ARBA00022989"/>
    </source>
</evidence>
<dbReference type="PROSITE" id="PS50227">
    <property type="entry name" value="G_PROTEIN_RECEP_F2_3"/>
    <property type="match status" value="1"/>
</dbReference>
<keyword evidence="11" id="KW-0325">Glycoprotein</keyword>
<dbReference type="PROSITE" id="PS00649">
    <property type="entry name" value="G_PROTEIN_RECEP_F2_1"/>
    <property type="match status" value="1"/>
</dbReference>
<dbReference type="GO" id="GO:0005886">
    <property type="term" value="C:plasma membrane"/>
    <property type="evidence" value="ECO:0007669"/>
    <property type="project" value="UniProtKB-SubCell"/>
</dbReference>
<dbReference type="InterPro" id="IPR000832">
    <property type="entry name" value="GPCR_2_secretin-like"/>
</dbReference>
<dbReference type="Proteomes" id="UP000314985">
    <property type="component" value="Chromosome 18"/>
</dbReference>
<dbReference type="InterPro" id="IPR003053">
    <property type="entry name" value="GPCR_2_CRF2_rcpt"/>
</dbReference>
<protein>
    <recommendedName>
        <fullName evidence="19">Corticotropin releasing hormone receptor 2</fullName>
    </recommendedName>
</protein>
<feature type="transmembrane region" description="Helical" evidence="14">
    <location>
        <begin position="313"/>
        <end position="333"/>
    </location>
</feature>
<keyword evidence="7" id="KW-0297">G-protein coupled receptor</keyword>
<proteinExistence type="inferred from homology"/>
<feature type="transmembrane region" description="Helical" evidence="14">
    <location>
        <begin position="532"/>
        <end position="554"/>
    </location>
</feature>
<dbReference type="PROSITE" id="PS50261">
    <property type="entry name" value="G_PROTEIN_RECEP_F2_4"/>
    <property type="match status" value="1"/>
</dbReference>
<feature type="domain" description="G-protein coupled receptors family 2 profile 2" evidence="16">
    <location>
        <begin position="308"/>
        <end position="555"/>
    </location>
</feature>
<evidence type="ECO:0000256" key="11">
    <source>
        <dbReference type="ARBA" id="ARBA00023180"/>
    </source>
</evidence>
<evidence type="ECO:0000256" key="14">
    <source>
        <dbReference type="SAM" id="Phobius"/>
    </source>
</evidence>
<dbReference type="PRINTS" id="PR00249">
    <property type="entry name" value="GPCRSECRETIN"/>
</dbReference>
<dbReference type="AlphaFoldDB" id="A0A4X1T4Z6"/>
<feature type="region of interest" description="Disordered" evidence="13">
    <location>
        <begin position="122"/>
        <end position="151"/>
    </location>
</feature>
<sequence>MPAGLESLAGDEIRPGGTVCSGHNHSRDSLLPFSIPLSPAWVATALAKVAGQPLRGINPFSAGWRQSGPWPLGQKLLRGTAINNLEGAGCGAVSLQPREVGRLPQWSRPYLGCLARWGGRGRLGSDPGEEAGGGRGKGKGEGGREGSGRGGPAVLEGALLSAAAEGMGGPTGPPRLLLAPRSLLCLLCLLPPLLKAAGPNQAPRDQPLWALLEQYCHKVTTLSNLSGPYFYCNTTLDQIGTCWPRSAAGALVERPCPEYFNGIKYNTTRNAYRECLENGTWASRINYSQCEPILDDKQRKYDLHYRIALVVNYLGHCVSVAALVAAFLIFLALRSIRCLRNVIHWNLIATFILRNVLWFLLQLIDHEVHESNEVWCRCITTVFNYFVVTNFFWMFAEGCYLHTAIVMTYSTERLRKWLFLFIGWCVPCPIIIAWAIGKLYYENKQCWFGKEPGDLVDYIYQGPIILVLLINFIFLFNIVRILMTKLRASTTSETIQYRKAVKATLVLLPLLGITYMLFFVSPGEDELSQIVFIYFNSFLQSFQGFFVSVFYCFFNGEVRAAVRKRWHRWQDHHSLRVPVARAMSIPTSPMRISFHSIKQTAAV</sequence>
<feature type="transmembrane region" description="Helical" evidence="14">
    <location>
        <begin position="345"/>
        <end position="364"/>
    </location>
</feature>
<evidence type="ECO:0000256" key="2">
    <source>
        <dbReference type="ARBA" id="ARBA00005314"/>
    </source>
</evidence>
<dbReference type="SMART" id="SM00008">
    <property type="entry name" value="HormR"/>
    <property type="match status" value="1"/>
</dbReference>
<accession>A0A4X1T4Z6</accession>
<keyword evidence="4 14" id="KW-0812">Transmembrane</keyword>
<evidence type="ECO:0000256" key="4">
    <source>
        <dbReference type="ARBA" id="ARBA00022692"/>
    </source>
</evidence>
<evidence type="ECO:0000259" key="16">
    <source>
        <dbReference type="PROSITE" id="PS50261"/>
    </source>
</evidence>
<dbReference type="PRINTS" id="PR01279">
    <property type="entry name" value="CRFRECEPTOR"/>
</dbReference>
<feature type="transmembrane region" description="Helical" evidence="14">
    <location>
        <begin position="384"/>
        <end position="405"/>
    </location>
</feature>
<evidence type="ECO:0000256" key="12">
    <source>
        <dbReference type="ARBA" id="ARBA00023224"/>
    </source>
</evidence>
<dbReference type="Ensembl" id="ENSSSCT00070012061.1">
    <property type="protein sequence ID" value="ENSSSCP00070009939.1"/>
    <property type="gene ID" value="ENSSSCG00070005779.1"/>
</dbReference>
<dbReference type="InterPro" id="IPR036445">
    <property type="entry name" value="GPCR_2_extracell_dom_sf"/>
</dbReference>
<dbReference type="Gene3D" id="4.10.1240.10">
    <property type="entry name" value="GPCR, family 2, extracellular hormone receptor domain"/>
    <property type="match status" value="1"/>
</dbReference>
<evidence type="ECO:0000256" key="1">
    <source>
        <dbReference type="ARBA" id="ARBA00004651"/>
    </source>
</evidence>
<keyword evidence="5" id="KW-0732">Signal</keyword>
<feature type="domain" description="G-protein coupled receptors family 2 profile 1" evidence="15">
    <location>
        <begin position="215"/>
        <end position="294"/>
    </location>
</feature>
<feature type="transmembrane region" description="Helical" evidence="14">
    <location>
        <begin position="458"/>
        <end position="479"/>
    </location>
</feature>
<feature type="transmembrane region" description="Helical" evidence="14">
    <location>
        <begin position="500"/>
        <end position="520"/>
    </location>
</feature>
<evidence type="ECO:0000256" key="3">
    <source>
        <dbReference type="ARBA" id="ARBA00022475"/>
    </source>
</evidence>
<dbReference type="PANTHER" id="PTHR45620">
    <property type="entry name" value="PDF RECEPTOR-LIKE PROTEIN-RELATED"/>
    <property type="match status" value="1"/>
</dbReference>
<feature type="compositionally biased region" description="Basic and acidic residues" evidence="13">
    <location>
        <begin position="138"/>
        <end position="147"/>
    </location>
</feature>
<dbReference type="GO" id="GO:0004930">
    <property type="term" value="F:G protein-coupled receptor activity"/>
    <property type="evidence" value="ECO:0007669"/>
    <property type="project" value="UniProtKB-KW"/>
</dbReference>
<dbReference type="InterPro" id="IPR003051">
    <property type="entry name" value="GPCR_2_CRF_rcpt"/>
</dbReference>
<dbReference type="SUPFAM" id="SSF111418">
    <property type="entry name" value="Hormone receptor domain"/>
    <property type="match status" value="1"/>
</dbReference>
<comment type="subcellular location">
    <subcellularLocation>
        <location evidence="1">Cell membrane</location>
        <topology evidence="1">Multi-pass membrane protein</topology>
    </subcellularLocation>
</comment>
<keyword evidence="10" id="KW-0675">Receptor</keyword>
<evidence type="ECO:0000256" key="8">
    <source>
        <dbReference type="ARBA" id="ARBA00023136"/>
    </source>
</evidence>
<name>A0A4X1T4Z6_PIG</name>
<evidence type="ECO:0000256" key="10">
    <source>
        <dbReference type="ARBA" id="ARBA00023170"/>
    </source>
</evidence>
<keyword evidence="8 14" id="KW-0472">Membrane</keyword>
<evidence type="ECO:0000256" key="9">
    <source>
        <dbReference type="ARBA" id="ARBA00023157"/>
    </source>
</evidence>